<dbReference type="InterPro" id="IPR011697">
    <property type="entry name" value="Peptidase_C26"/>
</dbReference>
<dbReference type="Proteomes" id="UP000587211">
    <property type="component" value="Unassembled WGS sequence"/>
</dbReference>
<dbReference type="Proteomes" id="UP000659061">
    <property type="component" value="Unassembled WGS sequence"/>
</dbReference>
<dbReference type="PANTHER" id="PTHR43235">
    <property type="entry name" value="GLUTAMINE AMIDOTRANSFERASE PB2B2.05-RELATED"/>
    <property type="match status" value="1"/>
</dbReference>
<dbReference type="Gene3D" id="3.40.50.880">
    <property type="match status" value="1"/>
</dbReference>
<evidence type="ECO:0000313" key="1">
    <source>
        <dbReference type="EMBL" id="MBD1270576.1"/>
    </source>
</evidence>
<evidence type="ECO:0000313" key="5">
    <source>
        <dbReference type="Proteomes" id="UP000659061"/>
    </source>
</evidence>
<dbReference type="InterPro" id="IPR044668">
    <property type="entry name" value="PuuD-like"/>
</dbReference>
<evidence type="ECO:0000313" key="3">
    <source>
        <dbReference type="EMBL" id="NYI37963.1"/>
    </source>
</evidence>
<dbReference type="GO" id="GO:0033969">
    <property type="term" value="F:gamma-glutamyl-gamma-aminobutyrate hydrolase activity"/>
    <property type="evidence" value="ECO:0007669"/>
    <property type="project" value="TreeGrafter"/>
</dbReference>
<dbReference type="AlphaFoldDB" id="A0A8I0FVE3"/>
<dbReference type="RefSeq" id="WP_179424418.1">
    <property type="nucleotide sequence ID" value="NZ_BAAAMP010000001.1"/>
</dbReference>
<sequence>MTGSPTSKPLLAMLHLRTSRPAAPDFQVALDALNAPTVRVAEQLGWEVVPVASAEVDRSVTAALVARADAVVVMGGEDVDPSLYGGPSTYPGSGHHEPLADLAHLDAVRACIETGTPLLGICRGLQIMNVALGGTLVQHLPTSAGHRATGDDHFVRNRVTVTDASLATVVDAREDVRCTHHQAVDRLGDGLVVAALAADGVVEAVVHETAPLTGVQWHPEHPQTADAQLAPLLLRLASQLDDGSLTTVA</sequence>
<dbReference type="SUPFAM" id="SSF52317">
    <property type="entry name" value="Class I glutamine amidotransferase-like"/>
    <property type="match status" value="1"/>
</dbReference>
<dbReference type="GO" id="GO:0005829">
    <property type="term" value="C:cytosol"/>
    <property type="evidence" value="ECO:0007669"/>
    <property type="project" value="TreeGrafter"/>
</dbReference>
<evidence type="ECO:0000313" key="4">
    <source>
        <dbReference type="Proteomes" id="UP000587211"/>
    </source>
</evidence>
<proteinExistence type="predicted"/>
<comment type="caution">
    <text evidence="2">The sequence shown here is derived from an EMBL/GenBank/DDBJ whole genome shotgun (WGS) entry which is preliminary data.</text>
</comment>
<keyword evidence="2" id="KW-0378">Hydrolase</keyword>
<organism evidence="2 5">
    <name type="scientific">Aeromicrobium tamlense</name>
    <dbReference type="NCBI Taxonomy" id="375541"/>
    <lineage>
        <taxon>Bacteria</taxon>
        <taxon>Bacillati</taxon>
        <taxon>Actinomycetota</taxon>
        <taxon>Actinomycetes</taxon>
        <taxon>Propionibacteriales</taxon>
        <taxon>Nocardioidaceae</taxon>
        <taxon>Aeromicrobium</taxon>
    </lineage>
</organism>
<reference evidence="2" key="2">
    <citation type="submission" date="2020-09" db="EMBL/GenBank/DDBJ databases">
        <title>Novel species in genus Aeromicrobium.</title>
        <authorList>
            <person name="Zhang G."/>
        </authorList>
    </citation>
    <scope>NUCLEOTIDE SEQUENCE</scope>
    <source>
        <strain evidence="2">SSW1-57</strain>
    </source>
</reference>
<dbReference type="GO" id="GO:0006598">
    <property type="term" value="P:polyamine catabolic process"/>
    <property type="evidence" value="ECO:0007669"/>
    <property type="project" value="TreeGrafter"/>
</dbReference>
<dbReference type="PROSITE" id="PS51273">
    <property type="entry name" value="GATASE_TYPE_1"/>
    <property type="match status" value="1"/>
</dbReference>
<name>A0A8I0FVE3_9ACTN</name>
<dbReference type="Pfam" id="PF07722">
    <property type="entry name" value="Peptidase_C26"/>
    <property type="match status" value="1"/>
</dbReference>
<keyword evidence="4" id="KW-1185">Reference proteome</keyword>
<evidence type="ECO:0000313" key="2">
    <source>
        <dbReference type="EMBL" id="MBD1271292.1"/>
    </source>
</evidence>
<accession>A0A8I0FVE3</accession>
<gene>
    <name evidence="3" type="ORF">BJ975_001338</name>
    <name evidence="1" type="ORF">IDH50_10065</name>
    <name evidence="2" type="ORF">IDH50_13695</name>
</gene>
<protein>
    <submittedName>
        <fullName evidence="2">Gamma-glutamyl-gamma-aminobutyrate hydrolase family protein</fullName>
    </submittedName>
    <submittedName>
        <fullName evidence="3">Glutamine amidotransferase</fullName>
    </submittedName>
</protein>
<dbReference type="InterPro" id="IPR029062">
    <property type="entry name" value="Class_I_gatase-like"/>
</dbReference>
<reference evidence="3 4" key="1">
    <citation type="submission" date="2020-07" db="EMBL/GenBank/DDBJ databases">
        <title>Sequencing the genomes of 1000 actinobacteria strains.</title>
        <authorList>
            <person name="Klenk H.-P."/>
        </authorList>
    </citation>
    <scope>NUCLEOTIDE SEQUENCE [LARGE SCALE GENOMIC DNA]</scope>
    <source>
        <strain evidence="3 4">DSM 19087</strain>
    </source>
</reference>
<dbReference type="EMBL" id="JACWMT010000002">
    <property type="protein sequence ID" value="MBD1270576.1"/>
    <property type="molecule type" value="Genomic_DNA"/>
</dbReference>
<dbReference type="EMBL" id="JACBZN010000001">
    <property type="protein sequence ID" value="NYI37963.1"/>
    <property type="molecule type" value="Genomic_DNA"/>
</dbReference>
<dbReference type="PANTHER" id="PTHR43235:SF1">
    <property type="entry name" value="GLUTAMINE AMIDOTRANSFERASE PB2B2.05-RELATED"/>
    <property type="match status" value="1"/>
</dbReference>
<dbReference type="EMBL" id="JACWMT010000003">
    <property type="protein sequence ID" value="MBD1271292.1"/>
    <property type="molecule type" value="Genomic_DNA"/>
</dbReference>
<keyword evidence="3" id="KW-0315">Glutamine amidotransferase</keyword>